<gene>
    <name evidence="2" type="ORF">FNH05_32770</name>
</gene>
<evidence type="ECO:0000313" key="3">
    <source>
        <dbReference type="Proteomes" id="UP000320011"/>
    </source>
</evidence>
<dbReference type="InterPro" id="IPR018960">
    <property type="entry name" value="DUF1990"/>
</dbReference>
<dbReference type="Pfam" id="PF09348">
    <property type="entry name" value="DUF1990"/>
    <property type="match status" value="1"/>
</dbReference>
<feature type="domain" description="DUF1990" evidence="1">
    <location>
        <begin position="20"/>
        <end position="169"/>
    </location>
</feature>
<proteinExistence type="predicted"/>
<reference evidence="2 3" key="1">
    <citation type="submission" date="2019-07" db="EMBL/GenBank/DDBJ databases">
        <authorList>
            <person name="Duangmal K."/>
            <person name="Teo W.F.A."/>
        </authorList>
    </citation>
    <scope>NUCLEOTIDE SEQUENCE [LARGE SCALE GENOMIC DNA]</scope>
    <source>
        <strain evidence="2 3">TBRC 6029</strain>
    </source>
</reference>
<organism evidence="2 3">
    <name type="scientific">Amycolatopsis rhizosphaerae</name>
    <dbReference type="NCBI Taxonomy" id="2053003"/>
    <lineage>
        <taxon>Bacteria</taxon>
        <taxon>Bacillati</taxon>
        <taxon>Actinomycetota</taxon>
        <taxon>Actinomycetes</taxon>
        <taxon>Pseudonocardiales</taxon>
        <taxon>Pseudonocardiaceae</taxon>
        <taxon>Amycolatopsis</taxon>
    </lineage>
</organism>
<dbReference type="PANTHER" id="PTHR34202:SF1">
    <property type="entry name" value="UPF0548 PROTEIN"/>
    <property type="match status" value="1"/>
</dbReference>
<dbReference type="OrthoDB" id="120660at2"/>
<dbReference type="PIRSF" id="PIRSF010260">
    <property type="entry name" value="UCP010260"/>
    <property type="match status" value="1"/>
</dbReference>
<dbReference type="PANTHER" id="PTHR34202">
    <property type="entry name" value="UPF0548 PROTEIN"/>
    <property type="match status" value="1"/>
</dbReference>
<evidence type="ECO:0000259" key="1">
    <source>
        <dbReference type="Pfam" id="PF09348"/>
    </source>
</evidence>
<comment type="caution">
    <text evidence="2">The sequence shown here is derived from an EMBL/GenBank/DDBJ whole genome shotgun (WGS) entry which is preliminary data.</text>
</comment>
<sequence length="172" mass="18747">MGVRLLPPGQVARLRAQQLTYAEVGASEHDPPRGYRVLHRTRTLPRNADFAAAAHDLAHWQVQRRAGLRVAASDPEARPGAVVVLGLLGVKAPCRVISVIDEPDRRGFVYGTLPGHPECGEEAFLLERGADGRVRFTIRAFSRPAGLPARLAGPLGHWAQDVIIRRYLTALG</sequence>
<dbReference type="RefSeq" id="WP_144592720.1">
    <property type="nucleotide sequence ID" value="NZ_VJWX01000549.1"/>
</dbReference>
<evidence type="ECO:0000313" key="2">
    <source>
        <dbReference type="EMBL" id="TVT23942.1"/>
    </source>
</evidence>
<dbReference type="AlphaFoldDB" id="A0A558AI49"/>
<dbReference type="InterPro" id="IPR014457">
    <property type="entry name" value="UCP010260"/>
</dbReference>
<accession>A0A558AI49</accession>
<dbReference type="Proteomes" id="UP000320011">
    <property type="component" value="Unassembled WGS sequence"/>
</dbReference>
<name>A0A558AI49_9PSEU</name>
<protein>
    <submittedName>
        <fullName evidence="2">DUF1990 domain-containing protein</fullName>
    </submittedName>
</protein>
<dbReference type="EMBL" id="VJWX01000549">
    <property type="protein sequence ID" value="TVT23942.1"/>
    <property type="molecule type" value="Genomic_DNA"/>
</dbReference>
<keyword evidence="3" id="KW-1185">Reference proteome</keyword>
<reference evidence="2 3" key="2">
    <citation type="submission" date="2019-08" db="EMBL/GenBank/DDBJ databases">
        <title>Amycolatopsis acidicola sp. nov., isolated from peat swamp forest soil.</title>
        <authorList>
            <person name="Srisuk N."/>
        </authorList>
    </citation>
    <scope>NUCLEOTIDE SEQUENCE [LARGE SCALE GENOMIC DNA]</scope>
    <source>
        <strain evidence="2 3">TBRC 6029</strain>
    </source>
</reference>